<dbReference type="NCBIfam" id="TIGR00177">
    <property type="entry name" value="molyb_syn"/>
    <property type="match status" value="1"/>
</dbReference>
<dbReference type="PANTHER" id="PTHR13939">
    <property type="entry name" value="NICOTINAMIDE-NUCLEOTIDE AMIDOHYDROLASE PNCC"/>
    <property type="match status" value="1"/>
</dbReference>
<dbReference type="HAMAP" id="MF_00226_B">
    <property type="entry name" value="CinA_B"/>
    <property type="match status" value="1"/>
</dbReference>
<sequence>MKATIITIGDEILIGQIVDTNSAWMAQELNKIGVHVFEIITINDDKDHILSAFAKAESQSDIVLVTGGLGPTKDDVTKATICEYFDDELVLDEQVLEHVTQLFAKYVKDPMVDMNKAQALVPSKAEVIKNNYGTAPGMWLERNDVIFVSMPGVPFEMKEIMTNGVIPRILENPDLPFIHHRTILTAGQGESTIATRIEEWENALPEHIKLAYLPSLGTVRLRLSTFGTDKTIVEKEVDDQIKQLYSLIADIIVGESNNESLVDQVSRLFKEQNKTLATAESCTGGKIANLITEIPGASAFFKGSTITYATQSKIDILGVEESLIKTNSVVSEQVAEAMAVAAKKKFKSDYAIATTGNAGPSKGDSDAAVGTVFIGIATDSESFAIKFMMGNHRERVIQKTVNKSFELLQKELLKKPAN</sequence>
<dbReference type="InterPro" id="IPR041424">
    <property type="entry name" value="CinA_KH"/>
</dbReference>
<evidence type="ECO:0000256" key="1">
    <source>
        <dbReference type="HAMAP-Rule" id="MF_00226"/>
    </source>
</evidence>
<dbReference type="SMART" id="SM00852">
    <property type="entry name" value="MoCF_biosynth"/>
    <property type="match status" value="1"/>
</dbReference>
<dbReference type="NCBIfam" id="TIGR00199">
    <property type="entry name" value="PncC_domain"/>
    <property type="match status" value="1"/>
</dbReference>
<dbReference type="InterPro" id="IPR036653">
    <property type="entry name" value="CinA-like_C"/>
</dbReference>
<dbReference type="InterPro" id="IPR008136">
    <property type="entry name" value="CinA_C"/>
</dbReference>
<dbReference type="PANTHER" id="PTHR13939:SF0">
    <property type="entry name" value="NMN AMIDOHYDROLASE-LIKE PROTEIN YFAY"/>
    <property type="match status" value="1"/>
</dbReference>
<gene>
    <name evidence="3" type="ORF">A9Q93_01585</name>
</gene>
<dbReference type="Gene3D" id="3.90.950.20">
    <property type="entry name" value="CinA-like"/>
    <property type="match status" value="1"/>
</dbReference>
<proteinExistence type="inferred from homology"/>
<dbReference type="EMBL" id="MAAX01000027">
    <property type="protein sequence ID" value="OUS20206.1"/>
    <property type="molecule type" value="Genomic_DNA"/>
</dbReference>
<protein>
    <recommendedName>
        <fullName evidence="1">CinA-like protein</fullName>
    </recommendedName>
</protein>
<dbReference type="InterPro" id="IPR008135">
    <property type="entry name" value="Competence-induced_CinA"/>
</dbReference>
<reference evidence="4" key="1">
    <citation type="journal article" date="2017" name="Proc. Natl. Acad. Sci. U.S.A.">
        <title>Simulation of Deepwater Horizon oil plume reveals substrate specialization within a complex community of hydrocarbon-degraders.</title>
        <authorList>
            <person name="Hu P."/>
            <person name="Dubinsky E.A."/>
            <person name="Probst A.J."/>
            <person name="Wang J."/>
            <person name="Sieber C.M.K."/>
            <person name="Tom L.M."/>
            <person name="Gardinali P."/>
            <person name="Banfield J.F."/>
            <person name="Atlas R.M."/>
            <person name="Andersen G.L."/>
        </authorList>
    </citation>
    <scope>NUCLEOTIDE SEQUENCE [LARGE SCALE GENOMIC DNA]</scope>
</reference>
<dbReference type="InterPro" id="IPR036425">
    <property type="entry name" value="MoaB/Mog-like_dom_sf"/>
</dbReference>
<dbReference type="SUPFAM" id="SSF142433">
    <property type="entry name" value="CinA-like"/>
    <property type="match status" value="1"/>
</dbReference>
<dbReference type="PIRSF" id="PIRSF006728">
    <property type="entry name" value="CinA"/>
    <property type="match status" value="1"/>
</dbReference>
<dbReference type="RefSeq" id="WP_303685629.1">
    <property type="nucleotide sequence ID" value="NZ_CAJXYO010000065.1"/>
</dbReference>
<dbReference type="InterPro" id="IPR001453">
    <property type="entry name" value="MoaB/Mog_dom"/>
</dbReference>
<evidence type="ECO:0000313" key="4">
    <source>
        <dbReference type="Proteomes" id="UP000196102"/>
    </source>
</evidence>
<dbReference type="NCBIfam" id="TIGR00200">
    <property type="entry name" value="cinA_nterm"/>
    <property type="match status" value="1"/>
</dbReference>
<dbReference type="SUPFAM" id="SSF53218">
    <property type="entry name" value="Molybdenum cofactor biosynthesis proteins"/>
    <property type="match status" value="1"/>
</dbReference>
<dbReference type="Gene3D" id="3.40.980.10">
    <property type="entry name" value="MoaB/Mog-like domain"/>
    <property type="match status" value="1"/>
</dbReference>
<comment type="similarity">
    <text evidence="1">Belongs to the CinA family.</text>
</comment>
<comment type="caution">
    <text evidence="3">The sequence shown here is derived from an EMBL/GenBank/DDBJ whole genome shotgun (WGS) entry which is preliminary data.</text>
</comment>
<accession>A0A1Z8BC82</accession>
<feature type="domain" description="MoaB/Mog" evidence="2">
    <location>
        <begin position="4"/>
        <end position="172"/>
    </location>
</feature>
<evidence type="ECO:0000313" key="3">
    <source>
        <dbReference type="EMBL" id="OUS20206.1"/>
    </source>
</evidence>
<evidence type="ECO:0000259" key="2">
    <source>
        <dbReference type="SMART" id="SM00852"/>
    </source>
</evidence>
<dbReference type="Pfam" id="PF02464">
    <property type="entry name" value="CinA"/>
    <property type="match status" value="1"/>
</dbReference>
<name>A0A1Z8BC82_9FLAO</name>
<dbReference type="CDD" id="cd00885">
    <property type="entry name" value="cinA"/>
    <property type="match status" value="1"/>
</dbReference>
<dbReference type="Proteomes" id="UP000196102">
    <property type="component" value="Unassembled WGS sequence"/>
</dbReference>
<dbReference type="Pfam" id="PF18146">
    <property type="entry name" value="CinA_KH"/>
    <property type="match status" value="1"/>
</dbReference>
<dbReference type="AlphaFoldDB" id="A0A1Z8BC82"/>
<dbReference type="InterPro" id="IPR050101">
    <property type="entry name" value="CinA"/>
</dbReference>
<dbReference type="Pfam" id="PF00994">
    <property type="entry name" value="MoCF_biosynth"/>
    <property type="match status" value="1"/>
</dbReference>
<organism evidence="3 4">
    <name type="scientific">Nonlabens dokdonensis</name>
    <dbReference type="NCBI Taxonomy" id="328515"/>
    <lineage>
        <taxon>Bacteria</taxon>
        <taxon>Pseudomonadati</taxon>
        <taxon>Bacteroidota</taxon>
        <taxon>Flavobacteriia</taxon>
        <taxon>Flavobacteriales</taxon>
        <taxon>Flavobacteriaceae</taxon>
        <taxon>Nonlabens</taxon>
    </lineage>
</organism>